<dbReference type="Proteomes" id="UP000182826">
    <property type="component" value="Unassembled WGS sequence"/>
</dbReference>
<organism evidence="8 9">
    <name type="scientific">Flavobacterium johnsoniae</name>
    <name type="common">Cytophaga johnsonae</name>
    <dbReference type="NCBI Taxonomy" id="986"/>
    <lineage>
        <taxon>Bacteria</taxon>
        <taxon>Pseudomonadati</taxon>
        <taxon>Bacteroidota</taxon>
        <taxon>Flavobacteriia</taxon>
        <taxon>Flavobacteriales</taxon>
        <taxon>Flavobacteriaceae</taxon>
        <taxon>Flavobacterium</taxon>
    </lineage>
</organism>
<dbReference type="Gene3D" id="3.90.380.10">
    <property type="entry name" value="Naphthalene 1,2-dioxygenase Alpha Subunit, Chain A, domain 1"/>
    <property type="match status" value="2"/>
</dbReference>
<dbReference type="RefSeq" id="WP_071637098.1">
    <property type="nucleotide sequence ID" value="NZ_MLFK01000007.1"/>
</dbReference>
<gene>
    <name evidence="8" type="ORF">BKM63_13495</name>
</gene>
<keyword evidence="6" id="KW-0411">Iron-sulfur</keyword>
<name>A0A1J7BS71_FLAJO</name>
<dbReference type="GO" id="GO:0005506">
    <property type="term" value="F:iron ion binding"/>
    <property type="evidence" value="ECO:0007669"/>
    <property type="project" value="InterPro"/>
</dbReference>
<keyword evidence="4" id="KW-0560">Oxidoreductase</keyword>
<evidence type="ECO:0000313" key="9">
    <source>
        <dbReference type="Proteomes" id="UP000182826"/>
    </source>
</evidence>
<protein>
    <recommendedName>
        <fullName evidence="7">Rieske domain-containing protein</fullName>
    </recommendedName>
</protein>
<dbReference type="PANTHER" id="PTHR43756:SF5">
    <property type="entry name" value="CHOLINE MONOOXYGENASE, CHLOROPLASTIC"/>
    <property type="match status" value="1"/>
</dbReference>
<dbReference type="OrthoDB" id="9800776at2"/>
<evidence type="ECO:0000256" key="3">
    <source>
        <dbReference type="ARBA" id="ARBA00022723"/>
    </source>
</evidence>
<dbReference type="PRINTS" id="PR00090">
    <property type="entry name" value="RNGDIOXGNASE"/>
</dbReference>
<dbReference type="GO" id="GO:0051537">
    <property type="term" value="F:2 iron, 2 sulfur cluster binding"/>
    <property type="evidence" value="ECO:0007669"/>
    <property type="project" value="UniProtKB-KW"/>
</dbReference>
<dbReference type="GO" id="GO:0016491">
    <property type="term" value="F:oxidoreductase activity"/>
    <property type="evidence" value="ECO:0007669"/>
    <property type="project" value="UniProtKB-KW"/>
</dbReference>
<keyword evidence="3" id="KW-0479">Metal-binding</keyword>
<keyword evidence="5" id="KW-0408">Iron</keyword>
<dbReference type="CDD" id="cd00680">
    <property type="entry name" value="RHO_alpha_C"/>
    <property type="match status" value="1"/>
</dbReference>
<dbReference type="Gene3D" id="2.102.10.10">
    <property type="entry name" value="Rieske [2Fe-2S] iron-sulphur domain"/>
    <property type="match status" value="1"/>
</dbReference>
<evidence type="ECO:0000256" key="1">
    <source>
        <dbReference type="ARBA" id="ARBA00001962"/>
    </source>
</evidence>
<dbReference type="Pfam" id="PF00848">
    <property type="entry name" value="Ring_hydroxyl_A"/>
    <property type="match status" value="1"/>
</dbReference>
<evidence type="ECO:0000256" key="5">
    <source>
        <dbReference type="ARBA" id="ARBA00023004"/>
    </source>
</evidence>
<evidence type="ECO:0000256" key="2">
    <source>
        <dbReference type="ARBA" id="ARBA00022714"/>
    </source>
</evidence>
<dbReference type="InterPro" id="IPR036922">
    <property type="entry name" value="Rieske_2Fe-2S_sf"/>
</dbReference>
<evidence type="ECO:0000256" key="4">
    <source>
        <dbReference type="ARBA" id="ARBA00023002"/>
    </source>
</evidence>
<evidence type="ECO:0000313" key="8">
    <source>
        <dbReference type="EMBL" id="OIV41542.1"/>
    </source>
</evidence>
<evidence type="ECO:0000256" key="6">
    <source>
        <dbReference type="ARBA" id="ARBA00023014"/>
    </source>
</evidence>
<reference evidence="8 9" key="1">
    <citation type="submission" date="2016-10" db="EMBL/GenBank/DDBJ databases">
        <title>Draft Genome Sequence of Rhizobacteria Flavobacterium johnsoniae CI04.</title>
        <authorList>
            <person name="Bravo J.I."/>
            <person name="Lozano G.L."/>
            <person name="Handelsman J."/>
        </authorList>
    </citation>
    <scope>NUCLEOTIDE SEQUENCE [LARGE SCALE GENOMIC DNA]</scope>
    <source>
        <strain evidence="8 9">CI04</strain>
    </source>
</reference>
<feature type="domain" description="Rieske" evidence="7">
    <location>
        <begin position="26"/>
        <end position="131"/>
    </location>
</feature>
<keyword evidence="9" id="KW-1185">Reference proteome</keyword>
<proteinExistence type="predicted"/>
<dbReference type="Pfam" id="PF00355">
    <property type="entry name" value="Rieske"/>
    <property type="match status" value="1"/>
</dbReference>
<dbReference type="SUPFAM" id="SSF50022">
    <property type="entry name" value="ISP domain"/>
    <property type="match status" value="1"/>
</dbReference>
<evidence type="ECO:0000259" key="7">
    <source>
        <dbReference type="PROSITE" id="PS51296"/>
    </source>
</evidence>
<keyword evidence="2" id="KW-0001">2Fe-2S</keyword>
<dbReference type="EMBL" id="MLFK01000007">
    <property type="protein sequence ID" value="OIV41542.1"/>
    <property type="molecule type" value="Genomic_DNA"/>
</dbReference>
<dbReference type="AlphaFoldDB" id="A0A1J7BS71"/>
<dbReference type="InterPro" id="IPR015879">
    <property type="entry name" value="Ring_hydroxy_dOase_asu_C_dom"/>
</dbReference>
<dbReference type="InterPro" id="IPR017941">
    <property type="entry name" value="Rieske_2Fe-2S"/>
</dbReference>
<comment type="caution">
    <text evidence="8">The sequence shown here is derived from an EMBL/GenBank/DDBJ whole genome shotgun (WGS) entry which is preliminary data.</text>
</comment>
<sequence>MIKNLDYIDEEVYLKEKSLFFNESWILAAHKNELLNNNDFVTFEYYGNKIFIQNFNGTIKSFQNVCLHRFNTIHEEPYGNRVSSCLYHNWTYGKKGNVVGLMCRNSFERDHINELKLKEYEVAFCGDFVFLKLNEKLDKSLQQYLGNIFTPLQEISKHFGAKTIDYTIEHKVNWKLLVENVLECYHCTSVHENSFAKMGFGSVKPEKFDFFDAHSWCEFPKGEDVKPNKIIEKSLAGRTFKTQGYLHFYLYPNAFISSVEGKGFYFGFMLPESPSKTNLRVRYFSSKFEKELSESEQNIIDFINNSSNDSLDLVLNEDKKIVENIQSNLVNFKDHSPIFGDEEFRILKFYEYFNKQKNKNRYNESI</sequence>
<accession>A0A1J7BS71</accession>
<dbReference type="PANTHER" id="PTHR43756">
    <property type="entry name" value="CHOLINE MONOOXYGENASE, CHLOROPLASTIC"/>
    <property type="match status" value="1"/>
</dbReference>
<comment type="cofactor">
    <cofactor evidence="1">
        <name>Fe cation</name>
        <dbReference type="ChEBI" id="CHEBI:24875"/>
    </cofactor>
</comment>
<dbReference type="InterPro" id="IPR001663">
    <property type="entry name" value="Rng_hydr_dOase-A"/>
</dbReference>
<dbReference type="SUPFAM" id="SSF55961">
    <property type="entry name" value="Bet v1-like"/>
    <property type="match status" value="1"/>
</dbReference>
<dbReference type="PROSITE" id="PS51296">
    <property type="entry name" value="RIESKE"/>
    <property type="match status" value="1"/>
</dbReference>